<keyword evidence="1" id="KW-0175">Coiled coil</keyword>
<proteinExistence type="predicted"/>
<keyword evidence="6" id="KW-1185">Reference proteome</keyword>
<dbReference type="EMBL" id="JAPFFI010000024">
    <property type="protein sequence ID" value="KAJ6312480.1"/>
    <property type="molecule type" value="Genomic_DNA"/>
</dbReference>
<dbReference type="Proteomes" id="UP001141253">
    <property type="component" value="Chromosome 10"/>
</dbReference>
<feature type="coiled-coil region" evidence="1">
    <location>
        <begin position="472"/>
        <end position="499"/>
    </location>
</feature>
<keyword evidence="3" id="KW-1133">Transmembrane helix</keyword>
<evidence type="ECO:0000313" key="6">
    <source>
        <dbReference type="Proteomes" id="UP001141253"/>
    </source>
</evidence>
<name>A0ABQ8ZW37_9ROSI</name>
<sequence length="569" mass="64465">MFYSTATATGTPSSLFLRAAVTPSLLLLRRRNLSVLRSGNPNKHLRLSASLADTHTHLSWSSPPPPTGDDHFKGWAFPESPPQNNNKKKGLPKIVIIAGIGTCVAALLAAIAYVLHSRKGLQFRFHSPSSTETTVYDKTETNMSDENATAASDAALEGVSDATNITLPKEADEKLERVKVSIDVDSNQLESLFVLKKLKIIEDDVKADELCTRREYARWLVHLNSILERNHKHRIVPSISLSGSVIAAFDDLGVEDPDFESIQALAEAGIIPSKLSGMNSCSDSSDGRGFCFYPERFISRQDLIYWKAQLEYGFLTRNNRAVQMSRTKVYYMDVKEISPDAKPELLTDMLAGDKSIIRIVFGQSRRFQPNKPLTKAQAAVALTSGRMSEAVYNEILRLEADKSLRQAAMKEIRNEFLERGNIKKFWDEKMDVEKIRGFEVEKLYIAALHDLEEEKIVQVKTYEDYVKEKAAMDCQRQLLHHLKEEVDEMSERLASERSVYVAEQCNLQELLGKLQLKQEEMLDTKSILEAEIEALRILRSWVEDEARKSQARAKVLEEVGRRWKWDNQD</sequence>
<dbReference type="InterPro" id="IPR001119">
    <property type="entry name" value="SLH_dom"/>
</dbReference>
<protein>
    <recommendedName>
        <fullName evidence="4">SLH domain-containing protein</fullName>
    </recommendedName>
</protein>
<dbReference type="PANTHER" id="PTHR33740:SF1">
    <property type="entry name" value="SLH DOMAIN PROTEIN"/>
    <property type="match status" value="1"/>
</dbReference>
<evidence type="ECO:0000259" key="4">
    <source>
        <dbReference type="PROSITE" id="PS51272"/>
    </source>
</evidence>
<reference evidence="5" key="1">
    <citation type="submission" date="2022-10" db="EMBL/GenBank/DDBJ databases">
        <authorList>
            <person name="Hyden B.L."/>
            <person name="Feng K."/>
            <person name="Yates T."/>
            <person name="Jawdy S."/>
            <person name="Smart L.B."/>
            <person name="Muchero W."/>
        </authorList>
    </citation>
    <scope>NUCLEOTIDE SEQUENCE</scope>
    <source>
        <tissue evidence="5">Shoot tip</tissue>
    </source>
</reference>
<feature type="transmembrane region" description="Helical" evidence="3">
    <location>
        <begin position="94"/>
        <end position="115"/>
    </location>
</feature>
<feature type="region of interest" description="Disordered" evidence="2">
    <location>
        <begin position="56"/>
        <end position="85"/>
    </location>
</feature>
<dbReference type="PANTHER" id="PTHR33740">
    <property type="entry name" value="GPI-ANCHORED ADHESIN-LIKE PROTEIN"/>
    <property type="match status" value="1"/>
</dbReference>
<evidence type="ECO:0000256" key="2">
    <source>
        <dbReference type="SAM" id="MobiDB-lite"/>
    </source>
</evidence>
<comment type="caution">
    <text evidence="5">The sequence shown here is derived from an EMBL/GenBank/DDBJ whole genome shotgun (WGS) entry which is preliminary data.</text>
</comment>
<dbReference type="PROSITE" id="PS51272">
    <property type="entry name" value="SLH"/>
    <property type="match status" value="1"/>
</dbReference>
<keyword evidence="3" id="KW-0812">Transmembrane</keyword>
<evidence type="ECO:0000256" key="1">
    <source>
        <dbReference type="SAM" id="Coils"/>
    </source>
</evidence>
<gene>
    <name evidence="5" type="ORF">OIU77_014080</name>
</gene>
<accession>A0ABQ8ZW37</accession>
<organism evidence="5 6">
    <name type="scientific">Salix suchowensis</name>
    <dbReference type="NCBI Taxonomy" id="1278906"/>
    <lineage>
        <taxon>Eukaryota</taxon>
        <taxon>Viridiplantae</taxon>
        <taxon>Streptophyta</taxon>
        <taxon>Embryophyta</taxon>
        <taxon>Tracheophyta</taxon>
        <taxon>Spermatophyta</taxon>
        <taxon>Magnoliopsida</taxon>
        <taxon>eudicotyledons</taxon>
        <taxon>Gunneridae</taxon>
        <taxon>Pentapetalae</taxon>
        <taxon>rosids</taxon>
        <taxon>fabids</taxon>
        <taxon>Malpighiales</taxon>
        <taxon>Salicaceae</taxon>
        <taxon>Saliceae</taxon>
        <taxon>Salix</taxon>
    </lineage>
</organism>
<keyword evidence="3" id="KW-0472">Membrane</keyword>
<evidence type="ECO:0000313" key="5">
    <source>
        <dbReference type="EMBL" id="KAJ6312480.1"/>
    </source>
</evidence>
<evidence type="ECO:0000256" key="3">
    <source>
        <dbReference type="SAM" id="Phobius"/>
    </source>
</evidence>
<feature type="domain" description="SLH" evidence="4">
    <location>
        <begin position="245"/>
        <end position="321"/>
    </location>
</feature>
<reference evidence="5" key="2">
    <citation type="journal article" date="2023" name="Int. J. Mol. Sci.">
        <title>De Novo Assembly and Annotation of 11 Diverse Shrub Willow (Salix) Genomes Reveals Novel Gene Organization in Sex-Linked Regions.</title>
        <authorList>
            <person name="Hyden B."/>
            <person name="Feng K."/>
            <person name="Yates T.B."/>
            <person name="Jawdy S."/>
            <person name="Cereghino C."/>
            <person name="Smart L.B."/>
            <person name="Muchero W."/>
        </authorList>
    </citation>
    <scope>NUCLEOTIDE SEQUENCE</scope>
    <source>
        <tissue evidence="5">Shoot tip</tissue>
    </source>
</reference>